<feature type="domain" description="AMP-binding enzyme C-terminal" evidence="6">
    <location>
        <begin position="520"/>
        <end position="604"/>
    </location>
</feature>
<dbReference type="PROSITE" id="PS00455">
    <property type="entry name" value="AMP_BINDING"/>
    <property type="match status" value="1"/>
</dbReference>
<dbReference type="GO" id="GO:0005811">
    <property type="term" value="C:lipid droplet"/>
    <property type="evidence" value="ECO:0007669"/>
    <property type="project" value="TreeGrafter"/>
</dbReference>
<dbReference type="Gene3D" id="3.40.50.12780">
    <property type="entry name" value="N-terminal domain of ligase-like"/>
    <property type="match status" value="1"/>
</dbReference>
<evidence type="ECO:0000313" key="8">
    <source>
        <dbReference type="Proteomes" id="UP000070544"/>
    </source>
</evidence>
<keyword evidence="2" id="KW-0436">Ligase</keyword>
<dbReference type="Gene3D" id="3.30.300.30">
    <property type="match status" value="1"/>
</dbReference>
<dbReference type="Proteomes" id="UP000070544">
    <property type="component" value="Unassembled WGS sequence"/>
</dbReference>
<dbReference type="InterPro" id="IPR045851">
    <property type="entry name" value="AMP-bd_C_sf"/>
</dbReference>
<dbReference type="InterPro" id="IPR020845">
    <property type="entry name" value="AMP-binding_CS"/>
</dbReference>
<evidence type="ECO:0000256" key="4">
    <source>
        <dbReference type="ARBA" id="ARBA00022840"/>
    </source>
</evidence>
<keyword evidence="8" id="KW-1185">Reference proteome</keyword>
<dbReference type="GO" id="GO:0005777">
    <property type="term" value="C:peroxisome"/>
    <property type="evidence" value="ECO:0007669"/>
    <property type="project" value="TreeGrafter"/>
</dbReference>
<protein>
    <submittedName>
        <fullName evidence="7">Acetyl-CoA synthetase-like protein</fullName>
    </submittedName>
</protein>
<dbReference type="GO" id="GO:0005324">
    <property type="term" value="F:long-chain fatty acid transmembrane transporter activity"/>
    <property type="evidence" value="ECO:0007669"/>
    <property type="project" value="TreeGrafter"/>
</dbReference>
<dbReference type="GO" id="GO:0004467">
    <property type="term" value="F:long-chain fatty acid-CoA ligase activity"/>
    <property type="evidence" value="ECO:0007669"/>
    <property type="project" value="TreeGrafter"/>
</dbReference>
<feature type="domain" description="AMP-dependent synthetase/ligase" evidence="5">
    <location>
        <begin position="62"/>
        <end position="409"/>
    </location>
</feature>
<dbReference type="GO" id="GO:0005524">
    <property type="term" value="F:ATP binding"/>
    <property type="evidence" value="ECO:0007669"/>
    <property type="project" value="UniProtKB-KW"/>
</dbReference>
<keyword evidence="3" id="KW-0547">Nucleotide-binding</keyword>
<keyword evidence="4" id="KW-0067">ATP-binding</keyword>
<dbReference type="Pfam" id="PF13193">
    <property type="entry name" value="AMP-binding_C"/>
    <property type="match status" value="1"/>
</dbReference>
<gene>
    <name evidence="7" type="ORF">M427DRAFT_53885</name>
</gene>
<dbReference type="SUPFAM" id="SSF56801">
    <property type="entry name" value="Acetyl-CoA synthetase-like"/>
    <property type="match status" value="1"/>
</dbReference>
<dbReference type="OrthoDB" id="288590at2759"/>
<dbReference type="PANTHER" id="PTHR43107:SF15">
    <property type="entry name" value="FATTY ACID TRANSPORT PROTEIN 3, ISOFORM A"/>
    <property type="match status" value="1"/>
</dbReference>
<dbReference type="EMBL" id="KQ965742">
    <property type="protein sequence ID" value="KXS18510.1"/>
    <property type="molecule type" value="Genomic_DNA"/>
</dbReference>
<name>A0A139AP42_GONPJ</name>
<evidence type="ECO:0000256" key="2">
    <source>
        <dbReference type="ARBA" id="ARBA00022598"/>
    </source>
</evidence>
<dbReference type="GO" id="GO:0044539">
    <property type="term" value="P:long-chain fatty acid import into cell"/>
    <property type="evidence" value="ECO:0007669"/>
    <property type="project" value="TreeGrafter"/>
</dbReference>
<dbReference type="OMA" id="VWRQFLD"/>
<dbReference type="InterPro" id="IPR042099">
    <property type="entry name" value="ANL_N_sf"/>
</dbReference>
<dbReference type="InterPro" id="IPR000873">
    <property type="entry name" value="AMP-dep_synth/lig_dom"/>
</dbReference>
<comment type="similarity">
    <text evidence="1">Belongs to the ATP-dependent AMP-binding enzyme family.</text>
</comment>
<evidence type="ECO:0000256" key="3">
    <source>
        <dbReference type="ARBA" id="ARBA00022741"/>
    </source>
</evidence>
<dbReference type="PANTHER" id="PTHR43107">
    <property type="entry name" value="LONG-CHAIN FATTY ACID TRANSPORT PROTEIN"/>
    <property type="match status" value="1"/>
</dbReference>
<accession>A0A139AP42</accession>
<evidence type="ECO:0000259" key="6">
    <source>
        <dbReference type="Pfam" id="PF13193"/>
    </source>
</evidence>
<dbReference type="STRING" id="1344416.A0A139AP42"/>
<organism evidence="7 8">
    <name type="scientific">Gonapodya prolifera (strain JEL478)</name>
    <name type="common">Monoblepharis prolifera</name>
    <dbReference type="NCBI Taxonomy" id="1344416"/>
    <lineage>
        <taxon>Eukaryota</taxon>
        <taxon>Fungi</taxon>
        <taxon>Fungi incertae sedis</taxon>
        <taxon>Chytridiomycota</taxon>
        <taxon>Chytridiomycota incertae sedis</taxon>
        <taxon>Monoblepharidomycetes</taxon>
        <taxon>Monoblepharidales</taxon>
        <taxon>Gonapodyaceae</taxon>
        <taxon>Gonapodya</taxon>
    </lineage>
</organism>
<evidence type="ECO:0000256" key="1">
    <source>
        <dbReference type="ARBA" id="ARBA00006432"/>
    </source>
</evidence>
<proteinExistence type="inferred from homology"/>
<dbReference type="Pfam" id="PF00501">
    <property type="entry name" value="AMP-binding"/>
    <property type="match status" value="1"/>
</dbReference>
<reference evidence="7 8" key="1">
    <citation type="journal article" date="2015" name="Genome Biol. Evol.">
        <title>Phylogenomic analyses indicate that early fungi evolved digesting cell walls of algal ancestors of land plants.</title>
        <authorList>
            <person name="Chang Y."/>
            <person name="Wang S."/>
            <person name="Sekimoto S."/>
            <person name="Aerts A.L."/>
            <person name="Choi C."/>
            <person name="Clum A."/>
            <person name="LaButti K.M."/>
            <person name="Lindquist E.A."/>
            <person name="Yee Ngan C."/>
            <person name="Ohm R.A."/>
            <person name="Salamov A.A."/>
            <person name="Grigoriev I.V."/>
            <person name="Spatafora J.W."/>
            <person name="Berbee M.L."/>
        </authorList>
    </citation>
    <scope>NUCLEOTIDE SEQUENCE [LARGE SCALE GENOMIC DNA]</scope>
    <source>
        <strain evidence="7 8">JEL478</strain>
    </source>
</reference>
<dbReference type="InterPro" id="IPR025110">
    <property type="entry name" value="AMP-bd_C"/>
</dbReference>
<dbReference type="AlphaFoldDB" id="A0A139AP42"/>
<evidence type="ECO:0000259" key="5">
    <source>
        <dbReference type="Pfam" id="PF00501"/>
    </source>
</evidence>
<sequence length="647" mass="71717">MSASIGTPGILAGAACLGSLWADASFNILRDARAVRRSRFALNYTATRATAGKGNCAAAWLERVDEHPDKLAIRSEEFREWSYKQMRSVVFAFGNFLLDDVQLKQGDTLAIMFENCPEIIFSYYGSFVTRVVTAPLNTNIRGAALIHCVKVSQANALVFEPTFADAIREILPELKKLGVKLVMWDNGWPKLPAGKSQREGVEFVDFTVTETSLLTATRARDASYRLSKVVAETKASDPAFIMFTSGTTGMPKAGYSPHARGTAYAASTGGLTYVTPKPHDVMIGILPLSHATCWLSMHATFGRGASFVPIRKFSASRFWKQVTELGGTTFFYVGEIARYLLAQPPGPYDRAHEVRRVTGNGMRGDVFKQFYDRYGISELLEMYAASDGTSVIYNHYLGGVSGIGSIGRRGPLATWMQNGPYLVRVDELTEEPLRGGDGLCVRAKPGEAGECVGPFVPGAFQYRNNAAATEKKILRNVFKKGDAYWRMGDLLKMDSDYYYYFVDRLGDTFRWKSENVSTFEVGNLLGEHPAVQEANVYGVQVPNHIGRAGMAVVVLQPEFQKLPRDQEQELMKELGRHALKVMPRYAVPIFIRLAPGVELTASMKHRKVEYQKEGYATADYWMQPGSDIYVPFGNADRVNLDGGRARL</sequence>
<evidence type="ECO:0000313" key="7">
    <source>
        <dbReference type="EMBL" id="KXS18510.1"/>
    </source>
</evidence>
<dbReference type="GO" id="GO:0009898">
    <property type="term" value="C:cytoplasmic side of plasma membrane"/>
    <property type="evidence" value="ECO:0007669"/>
    <property type="project" value="TreeGrafter"/>
</dbReference>